<feature type="transmembrane region" description="Helical" evidence="1">
    <location>
        <begin position="59"/>
        <end position="77"/>
    </location>
</feature>
<evidence type="ECO:0000313" key="3">
    <source>
        <dbReference type="EMBL" id="TCO08507.1"/>
    </source>
</evidence>
<dbReference type="Proteomes" id="UP000294881">
    <property type="component" value="Unassembled WGS sequence"/>
</dbReference>
<protein>
    <submittedName>
        <fullName evidence="3">Uncharacterized protein DUF4105</fullName>
    </submittedName>
</protein>
<dbReference type="EMBL" id="SLWL01000023">
    <property type="protein sequence ID" value="TCO08507.1"/>
    <property type="molecule type" value="Genomic_DNA"/>
</dbReference>
<proteinExistence type="predicted"/>
<sequence>MVIRLAGHMVFCLAALLLAGLGSMALGYQFGAVGGSIAIAVLILATALALWLWFWRRRLAGAGALAVVFAVLAVWWGSIAPSNDRDWAADVARGVTATIDGDILTLHNVRNFDWRTADDAVERWETRTYRLSGLDSLDVFTSVWDSPAIAHTLVSFGFRDGRHLVFSAEIRRERGEEFSSIGGFFKQYEMVLIAADERDIVRLRTNFRKEDVSLFPVDADDRFRRALLLSYLDYGNTLAVRPAWYETIFSNCTTVVYRLARTLAPGASLDWRILFSGYLPDYLYDHGYIATSLPLAEVKKRARISAIGQSTPDSDDFSAAIRSGPVATLRPSAAAAATGTVKQP</sequence>
<dbReference type="InterPro" id="IPR025178">
    <property type="entry name" value="Lnb_N"/>
</dbReference>
<feature type="transmembrane region" description="Helical" evidence="1">
    <location>
        <begin position="35"/>
        <end position="54"/>
    </location>
</feature>
<evidence type="ECO:0000313" key="4">
    <source>
        <dbReference type="Proteomes" id="UP000294881"/>
    </source>
</evidence>
<comment type="caution">
    <text evidence="3">The sequence shown here is derived from an EMBL/GenBank/DDBJ whole genome shotgun (WGS) entry which is preliminary data.</text>
</comment>
<dbReference type="RefSeq" id="WP_245514498.1">
    <property type="nucleotide sequence ID" value="NZ_JBHUNN010000002.1"/>
</dbReference>
<keyword evidence="1" id="KW-1133">Transmembrane helix</keyword>
<accession>A0A4R2GIT8</accession>
<name>A0A4R2GIT8_9HYPH</name>
<keyword evidence="1" id="KW-0812">Transmembrane</keyword>
<feature type="domain" description="Lnb N-terminal periplasmic" evidence="2">
    <location>
        <begin position="121"/>
        <end position="275"/>
    </location>
</feature>
<dbReference type="AlphaFoldDB" id="A0A4R2GIT8"/>
<evidence type="ECO:0000259" key="2">
    <source>
        <dbReference type="Pfam" id="PF13387"/>
    </source>
</evidence>
<reference evidence="3 4" key="1">
    <citation type="submission" date="2019-03" db="EMBL/GenBank/DDBJ databases">
        <title>Genomic Encyclopedia of Type Strains, Phase IV (KMG-IV): sequencing the most valuable type-strain genomes for metagenomic binning, comparative biology and taxonomic classification.</title>
        <authorList>
            <person name="Goeker M."/>
        </authorList>
    </citation>
    <scope>NUCLEOTIDE SEQUENCE [LARGE SCALE GENOMIC DNA]</scope>
    <source>
        <strain evidence="3 4">DSM 22958</strain>
    </source>
</reference>
<evidence type="ECO:0000256" key="1">
    <source>
        <dbReference type="SAM" id="Phobius"/>
    </source>
</evidence>
<keyword evidence="1" id="KW-0472">Membrane</keyword>
<organism evidence="3 4">
    <name type="scientific">Camelimonas lactis</name>
    <dbReference type="NCBI Taxonomy" id="659006"/>
    <lineage>
        <taxon>Bacteria</taxon>
        <taxon>Pseudomonadati</taxon>
        <taxon>Pseudomonadota</taxon>
        <taxon>Alphaproteobacteria</taxon>
        <taxon>Hyphomicrobiales</taxon>
        <taxon>Chelatococcaceae</taxon>
        <taxon>Camelimonas</taxon>
    </lineage>
</organism>
<dbReference type="Pfam" id="PF13387">
    <property type="entry name" value="Lnb_N"/>
    <property type="match status" value="1"/>
</dbReference>
<keyword evidence="4" id="KW-1185">Reference proteome</keyword>
<gene>
    <name evidence="3" type="ORF">EV666_12325</name>
</gene>